<dbReference type="EMBL" id="JAAZQD010000002">
    <property type="protein sequence ID" value="NKZ38388.1"/>
    <property type="molecule type" value="Genomic_DNA"/>
</dbReference>
<accession>A0A846ZLF1</accession>
<name>A0A846ZLF1_9GAMM</name>
<protein>
    <submittedName>
        <fullName evidence="2">Helix-turn-helix transcriptional regulator</fullName>
    </submittedName>
</protein>
<evidence type="ECO:0000313" key="2">
    <source>
        <dbReference type="EMBL" id="NKZ38388.1"/>
    </source>
</evidence>
<organism evidence="2 3">
    <name type="scientific">Oleiagrimonas citrea</name>
    <dbReference type="NCBI Taxonomy" id="1665687"/>
    <lineage>
        <taxon>Bacteria</taxon>
        <taxon>Pseudomonadati</taxon>
        <taxon>Pseudomonadota</taxon>
        <taxon>Gammaproteobacteria</taxon>
        <taxon>Lysobacterales</taxon>
        <taxon>Rhodanobacteraceae</taxon>
        <taxon>Oleiagrimonas</taxon>
    </lineage>
</organism>
<gene>
    <name evidence="2" type="ORF">HF690_05375</name>
</gene>
<dbReference type="InterPro" id="IPR001387">
    <property type="entry name" value="Cro/C1-type_HTH"/>
</dbReference>
<comment type="caution">
    <text evidence="2">The sequence shown here is derived from an EMBL/GenBank/DDBJ whole genome shotgun (WGS) entry which is preliminary data.</text>
</comment>
<sequence>MKRASIHTPEHAELVTLLRDLRLEAGLSQAEVAASLGRPQTYVSAIEVGQRGVDLVQVRELGAIYGVTFTDFAERLEQRLKDKISETRPPRRRRKS</sequence>
<dbReference type="RefSeq" id="WP_113064296.1">
    <property type="nucleotide sequence ID" value="NZ_JAAZQD010000002.1"/>
</dbReference>
<reference evidence="2 3" key="1">
    <citation type="journal article" date="2017" name="Int. J. Syst. Evol. Microbiol.">
        <title>Oleiagrimonas citrea sp. nov., a marine bacterium isolated from tidal flat sediment and emended description of the genus Oleiagrimonas Fang et al. 2015 and Oleiagrimonas soli.</title>
        <authorList>
            <person name="Yang S.H."/>
            <person name="Seo H.S."/>
            <person name="Seong C.N."/>
            <person name="Kwon K.K."/>
        </authorList>
    </citation>
    <scope>NUCLEOTIDE SEQUENCE [LARGE SCALE GENOMIC DNA]</scope>
    <source>
        <strain evidence="2 3">MEBiC09124</strain>
    </source>
</reference>
<keyword evidence="3" id="KW-1185">Reference proteome</keyword>
<feature type="domain" description="HTH cro/C1-type" evidence="1">
    <location>
        <begin position="18"/>
        <end position="72"/>
    </location>
</feature>
<dbReference type="CDD" id="cd00093">
    <property type="entry name" value="HTH_XRE"/>
    <property type="match status" value="1"/>
</dbReference>
<dbReference type="GO" id="GO:0003677">
    <property type="term" value="F:DNA binding"/>
    <property type="evidence" value="ECO:0007669"/>
    <property type="project" value="InterPro"/>
</dbReference>
<dbReference type="Proteomes" id="UP000541636">
    <property type="component" value="Unassembled WGS sequence"/>
</dbReference>
<dbReference type="Gene3D" id="1.10.260.40">
    <property type="entry name" value="lambda repressor-like DNA-binding domains"/>
    <property type="match status" value="1"/>
</dbReference>
<dbReference type="SUPFAM" id="SSF47413">
    <property type="entry name" value="lambda repressor-like DNA-binding domains"/>
    <property type="match status" value="1"/>
</dbReference>
<dbReference type="InterPro" id="IPR010982">
    <property type="entry name" value="Lambda_DNA-bd_dom_sf"/>
</dbReference>
<proteinExistence type="predicted"/>
<dbReference type="SMART" id="SM00530">
    <property type="entry name" value="HTH_XRE"/>
    <property type="match status" value="1"/>
</dbReference>
<dbReference type="PROSITE" id="PS50943">
    <property type="entry name" value="HTH_CROC1"/>
    <property type="match status" value="1"/>
</dbReference>
<dbReference type="Pfam" id="PF13560">
    <property type="entry name" value="HTH_31"/>
    <property type="match status" value="1"/>
</dbReference>
<evidence type="ECO:0000313" key="3">
    <source>
        <dbReference type="Proteomes" id="UP000541636"/>
    </source>
</evidence>
<evidence type="ECO:0000259" key="1">
    <source>
        <dbReference type="PROSITE" id="PS50943"/>
    </source>
</evidence>
<dbReference type="AlphaFoldDB" id="A0A846ZLF1"/>